<comment type="similarity">
    <text evidence="2">Belongs to the outer membrane factor (OMF) (TC 1.B.17) family.</text>
</comment>
<keyword evidence="7" id="KW-0998">Cell outer membrane</keyword>
<evidence type="ECO:0000256" key="2">
    <source>
        <dbReference type="ARBA" id="ARBA00007613"/>
    </source>
</evidence>
<dbReference type="Proteomes" id="UP000823641">
    <property type="component" value="Unassembled WGS sequence"/>
</dbReference>
<evidence type="ECO:0000256" key="5">
    <source>
        <dbReference type="ARBA" id="ARBA00022692"/>
    </source>
</evidence>
<evidence type="ECO:0000313" key="10">
    <source>
        <dbReference type="EMBL" id="MBO8459134.1"/>
    </source>
</evidence>
<evidence type="ECO:0000313" key="11">
    <source>
        <dbReference type="Proteomes" id="UP000823641"/>
    </source>
</evidence>
<gene>
    <name evidence="10" type="ORF">IAA73_02215</name>
</gene>
<keyword evidence="3" id="KW-0813">Transport</keyword>
<dbReference type="GO" id="GO:0015562">
    <property type="term" value="F:efflux transmembrane transporter activity"/>
    <property type="evidence" value="ECO:0007669"/>
    <property type="project" value="InterPro"/>
</dbReference>
<accession>A0A9D9HRW0</accession>
<dbReference type="GO" id="GO:0015288">
    <property type="term" value="F:porin activity"/>
    <property type="evidence" value="ECO:0007669"/>
    <property type="project" value="TreeGrafter"/>
</dbReference>
<name>A0A9D9HRW0_9BACT</name>
<keyword evidence="5" id="KW-0812">Transmembrane</keyword>
<reference evidence="10" key="2">
    <citation type="journal article" date="2021" name="PeerJ">
        <title>Extensive microbial diversity within the chicken gut microbiome revealed by metagenomics and culture.</title>
        <authorList>
            <person name="Gilroy R."/>
            <person name="Ravi A."/>
            <person name="Getino M."/>
            <person name="Pursley I."/>
            <person name="Horton D.L."/>
            <person name="Alikhan N.F."/>
            <person name="Baker D."/>
            <person name="Gharbi K."/>
            <person name="Hall N."/>
            <person name="Watson M."/>
            <person name="Adriaenssens E.M."/>
            <person name="Foster-Nyarko E."/>
            <person name="Jarju S."/>
            <person name="Secka A."/>
            <person name="Antonio M."/>
            <person name="Oren A."/>
            <person name="Chaudhuri R.R."/>
            <person name="La Ragione R."/>
            <person name="Hildebrand F."/>
            <person name="Pallen M.J."/>
        </authorList>
    </citation>
    <scope>NUCLEOTIDE SEQUENCE</scope>
    <source>
        <strain evidence="10">G3-3990</strain>
    </source>
</reference>
<dbReference type="GO" id="GO:0009279">
    <property type="term" value="C:cell outer membrane"/>
    <property type="evidence" value="ECO:0007669"/>
    <property type="project" value="UniProtKB-SubCell"/>
</dbReference>
<keyword evidence="6" id="KW-0472">Membrane</keyword>
<dbReference type="GO" id="GO:1990281">
    <property type="term" value="C:efflux pump complex"/>
    <property type="evidence" value="ECO:0007669"/>
    <property type="project" value="TreeGrafter"/>
</dbReference>
<feature type="coiled-coil region" evidence="8">
    <location>
        <begin position="35"/>
        <end position="62"/>
    </location>
</feature>
<protein>
    <submittedName>
        <fullName evidence="10">TolC family protein</fullName>
    </submittedName>
</protein>
<dbReference type="AlphaFoldDB" id="A0A9D9HRW0"/>
<evidence type="ECO:0000256" key="3">
    <source>
        <dbReference type="ARBA" id="ARBA00022448"/>
    </source>
</evidence>
<keyword evidence="4" id="KW-1134">Transmembrane beta strand</keyword>
<dbReference type="PANTHER" id="PTHR30026">
    <property type="entry name" value="OUTER MEMBRANE PROTEIN TOLC"/>
    <property type="match status" value="1"/>
</dbReference>
<evidence type="ECO:0000256" key="7">
    <source>
        <dbReference type="ARBA" id="ARBA00023237"/>
    </source>
</evidence>
<evidence type="ECO:0000256" key="6">
    <source>
        <dbReference type="ARBA" id="ARBA00023136"/>
    </source>
</evidence>
<organism evidence="10 11">
    <name type="scientific">Candidatus Gallipaludibacter merdavium</name>
    <dbReference type="NCBI Taxonomy" id="2840839"/>
    <lineage>
        <taxon>Bacteria</taxon>
        <taxon>Pseudomonadati</taxon>
        <taxon>Bacteroidota</taxon>
        <taxon>Bacteroidia</taxon>
        <taxon>Bacteroidales</taxon>
        <taxon>Candidatus Gallipaludibacter</taxon>
    </lineage>
</organism>
<evidence type="ECO:0000256" key="8">
    <source>
        <dbReference type="SAM" id="Coils"/>
    </source>
</evidence>
<feature type="chain" id="PRO_5039280934" evidence="9">
    <location>
        <begin position="23"/>
        <end position="433"/>
    </location>
</feature>
<comment type="subcellular location">
    <subcellularLocation>
        <location evidence="1">Cell outer membrane</location>
    </subcellularLocation>
</comment>
<keyword evidence="9" id="KW-0732">Signal</keyword>
<proteinExistence type="inferred from homology"/>
<dbReference type="PANTHER" id="PTHR30026:SF20">
    <property type="entry name" value="OUTER MEMBRANE PROTEIN TOLC"/>
    <property type="match status" value="1"/>
</dbReference>
<comment type="caution">
    <text evidence="10">The sequence shown here is derived from an EMBL/GenBank/DDBJ whole genome shotgun (WGS) entry which is preliminary data.</text>
</comment>
<sequence>MKINRLVLGICLAMLSGSMAFAQQETDTSAMMLSLEEAKAVAMEHNRTLKNASLDVQKAEAARWQSIASMLPQVSGSLNYQNMCGYEMELGGMNIAMPPSGTFGISASVAISGAQIVSTHLGTIAMDMADITKKQTEQQIGNQVKSVYYSILAMDQTIALLEKNLINIEKLYETTQRSVEVGVAEQTDADQLSVQVATMKTSINATKRSLEMLYNSLRLQLGVSADQAIVLTQSINELINVENALSLLGEEFVLDNNYSYQLLKENVKLSKQQVHLSEWAYGPTLTAGYQYSAKKYFSDQMTMNMTPPNAVSIGLSIPIFSSGKNFTSVKEAKLEYKKQLNTLSDTEESLRIQHSQLRYNLSSAYETYDTQKKNVEVTQRVLDNISNKYEHGHASSLDVTNSGTNLISAQNSYVQALLDFVTAQIALEELLNK</sequence>
<dbReference type="SUPFAM" id="SSF56954">
    <property type="entry name" value="Outer membrane efflux proteins (OEP)"/>
    <property type="match status" value="1"/>
</dbReference>
<dbReference type="Gene3D" id="1.20.1600.10">
    <property type="entry name" value="Outer membrane efflux proteins (OEP)"/>
    <property type="match status" value="1"/>
</dbReference>
<feature type="signal peptide" evidence="9">
    <location>
        <begin position="1"/>
        <end position="22"/>
    </location>
</feature>
<dbReference type="EMBL" id="JADIMG010000023">
    <property type="protein sequence ID" value="MBO8459134.1"/>
    <property type="molecule type" value="Genomic_DNA"/>
</dbReference>
<dbReference type="InterPro" id="IPR051906">
    <property type="entry name" value="TolC-like"/>
</dbReference>
<reference evidence="10" key="1">
    <citation type="submission" date="2020-10" db="EMBL/GenBank/DDBJ databases">
        <authorList>
            <person name="Gilroy R."/>
        </authorList>
    </citation>
    <scope>NUCLEOTIDE SEQUENCE</scope>
    <source>
        <strain evidence="10">G3-3990</strain>
    </source>
</reference>
<evidence type="ECO:0000256" key="4">
    <source>
        <dbReference type="ARBA" id="ARBA00022452"/>
    </source>
</evidence>
<dbReference type="InterPro" id="IPR003423">
    <property type="entry name" value="OMP_efflux"/>
</dbReference>
<evidence type="ECO:0000256" key="1">
    <source>
        <dbReference type="ARBA" id="ARBA00004442"/>
    </source>
</evidence>
<dbReference type="Pfam" id="PF02321">
    <property type="entry name" value="OEP"/>
    <property type="match status" value="2"/>
</dbReference>
<keyword evidence="8" id="KW-0175">Coiled coil</keyword>
<evidence type="ECO:0000256" key="9">
    <source>
        <dbReference type="SAM" id="SignalP"/>
    </source>
</evidence>